<proteinExistence type="predicted"/>
<dbReference type="KEGG" id="ssl:SS1G_09274"/>
<evidence type="ECO:0000313" key="2">
    <source>
        <dbReference type="Proteomes" id="UP000001312"/>
    </source>
</evidence>
<accession>A7EVB6</accession>
<reference evidence="2" key="1">
    <citation type="journal article" date="2011" name="PLoS Genet.">
        <title>Genomic analysis of the necrotrophic fungal pathogens Sclerotinia sclerotiorum and Botrytis cinerea.</title>
        <authorList>
            <person name="Amselem J."/>
            <person name="Cuomo C.A."/>
            <person name="van Kan J.A."/>
            <person name="Viaud M."/>
            <person name="Benito E.P."/>
            <person name="Couloux A."/>
            <person name="Coutinho P.M."/>
            <person name="de Vries R.P."/>
            <person name="Dyer P.S."/>
            <person name="Fillinger S."/>
            <person name="Fournier E."/>
            <person name="Gout L."/>
            <person name="Hahn M."/>
            <person name="Kohn L."/>
            <person name="Lapalu N."/>
            <person name="Plummer K.M."/>
            <person name="Pradier J.M."/>
            <person name="Quevillon E."/>
            <person name="Sharon A."/>
            <person name="Simon A."/>
            <person name="ten Have A."/>
            <person name="Tudzynski B."/>
            <person name="Tudzynski P."/>
            <person name="Wincker P."/>
            <person name="Andrew M."/>
            <person name="Anthouard V."/>
            <person name="Beever R.E."/>
            <person name="Beffa R."/>
            <person name="Benoit I."/>
            <person name="Bouzid O."/>
            <person name="Brault B."/>
            <person name="Chen Z."/>
            <person name="Choquer M."/>
            <person name="Collemare J."/>
            <person name="Cotton P."/>
            <person name="Danchin E.G."/>
            <person name="Da Silva C."/>
            <person name="Gautier A."/>
            <person name="Giraud C."/>
            <person name="Giraud T."/>
            <person name="Gonzalez C."/>
            <person name="Grossetete S."/>
            <person name="Guldener U."/>
            <person name="Henrissat B."/>
            <person name="Howlett B.J."/>
            <person name="Kodira C."/>
            <person name="Kretschmer M."/>
            <person name="Lappartient A."/>
            <person name="Leroch M."/>
            <person name="Levis C."/>
            <person name="Mauceli E."/>
            <person name="Neuveglise C."/>
            <person name="Oeser B."/>
            <person name="Pearson M."/>
            <person name="Poulain J."/>
            <person name="Poussereau N."/>
            <person name="Quesneville H."/>
            <person name="Rascle C."/>
            <person name="Schumacher J."/>
            <person name="Segurens B."/>
            <person name="Sexton A."/>
            <person name="Silva E."/>
            <person name="Sirven C."/>
            <person name="Soanes D.M."/>
            <person name="Talbot N.J."/>
            <person name="Templeton M."/>
            <person name="Yandava C."/>
            <person name="Yarden O."/>
            <person name="Zeng Q."/>
            <person name="Rollins J.A."/>
            <person name="Lebrun M.H."/>
            <person name="Dickman M."/>
        </authorList>
    </citation>
    <scope>NUCLEOTIDE SEQUENCE [LARGE SCALE GENOMIC DNA]</scope>
    <source>
        <strain evidence="2">ATCC 18683 / 1980 / Ss-1</strain>
    </source>
</reference>
<name>A7EVB6_SCLS1</name>
<evidence type="ECO:0000313" key="1">
    <source>
        <dbReference type="EMBL" id="EDN93408.1"/>
    </source>
</evidence>
<dbReference type="InParanoid" id="A7EVB6"/>
<dbReference type="Proteomes" id="UP000001312">
    <property type="component" value="Unassembled WGS sequence"/>
</dbReference>
<sequence length="39" mass="4284">MAIDTAQKAILAIKKLSIKFLDFTQSLVVKSDAILGTKY</sequence>
<dbReference type="HOGENOM" id="CLU_3320291_0_0_1"/>
<dbReference type="EMBL" id="CH476633">
    <property type="protein sequence ID" value="EDN93408.1"/>
    <property type="molecule type" value="Genomic_DNA"/>
</dbReference>
<gene>
    <name evidence="1" type="ORF">SS1G_09274</name>
</gene>
<dbReference type="RefSeq" id="XP_001589553.1">
    <property type="nucleotide sequence ID" value="XM_001589503.1"/>
</dbReference>
<keyword evidence="2" id="KW-1185">Reference proteome</keyword>
<protein>
    <submittedName>
        <fullName evidence="1">Uncharacterized protein</fullName>
    </submittedName>
</protein>
<dbReference type="GeneID" id="5485983"/>
<organism evidence="1 2">
    <name type="scientific">Sclerotinia sclerotiorum (strain ATCC 18683 / 1980 / Ss-1)</name>
    <name type="common">White mold</name>
    <name type="synonym">Whetzelinia sclerotiorum</name>
    <dbReference type="NCBI Taxonomy" id="665079"/>
    <lineage>
        <taxon>Eukaryota</taxon>
        <taxon>Fungi</taxon>
        <taxon>Dikarya</taxon>
        <taxon>Ascomycota</taxon>
        <taxon>Pezizomycotina</taxon>
        <taxon>Leotiomycetes</taxon>
        <taxon>Helotiales</taxon>
        <taxon>Sclerotiniaceae</taxon>
        <taxon>Sclerotinia</taxon>
    </lineage>
</organism>
<dbReference type="AlphaFoldDB" id="A7EVB6"/>